<reference evidence="1" key="1">
    <citation type="submission" date="2020-04" db="EMBL/GenBank/DDBJ databases">
        <title>Hybrid Assembly of Korean Phytophthora infestans isolates.</title>
        <authorList>
            <person name="Prokchorchik M."/>
            <person name="Lee Y."/>
            <person name="Seo J."/>
            <person name="Cho J.-H."/>
            <person name="Park Y.-E."/>
            <person name="Jang D.-C."/>
            <person name="Im J.-S."/>
            <person name="Choi J.-G."/>
            <person name="Park H.-J."/>
            <person name="Lee G.-B."/>
            <person name="Lee Y.-G."/>
            <person name="Hong S.-Y."/>
            <person name="Cho K."/>
            <person name="Sohn K.H."/>
        </authorList>
    </citation>
    <scope>NUCLEOTIDE SEQUENCE</scope>
    <source>
        <strain evidence="1">KR_1_A1</strain>
    </source>
</reference>
<dbReference type="PANTHER" id="PTHR46433">
    <property type="entry name" value="ANK_REP_REGION DOMAIN-CONTAINING PROTEIN-RELATED"/>
    <property type="match status" value="1"/>
</dbReference>
<gene>
    <name evidence="1" type="ORF">GN244_ATG00908</name>
</gene>
<dbReference type="SUPFAM" id="SSF52047">
    <property type="entry name" value="RNI-like"/>
    <property type="match status" value="1"/>
</dbReference>
<evidence type="ECO:0000313" key="1">
    <source>
        <dbReference type="EMBL" id="KAF4046519.1"/>
    </source>
</evidence>
<name>A0A833W8D6_PHYIN</name>
<dbReference type="Proteomes" id="UP000602510">
    <property type="component" value="Unassembled WGS sequence"/>
</dbReference>
<dbReference type="InterPro" id="IPR032675">
    <property type="entry name" value="LRR_dom_sf"/>
</dbReference>
<protein>
    <recommendedName>
        <fullName evidence="3">F-box domain-containing protein</fullName>
    </recommendedName>
</protein>
<keyword evidence="2" id="KW-1185">Reference proteome</keyword>
<dbReference type="EMBL" id="WSZM01000015">
    <property type="protein sequence ID" value="KAF4046519.1"/>
    <property type="molecule type" value="Genomic_DNA"/>
</dbReference>
<dbReference type="AlphaFoldDB" id="A0A833W8D6"/>
<accession>A0A833W8D6</accession>
<sequence length="348" mass="39758">MSLESPAVLSHLSSWLTCFELCSMRAVNRSFYTGIPRHTWELTASNINSSKSMDQLSRVFSHVWCLRVQDVILHETPTMKSLMPWLKRSKKLRKLVLTRVNCISGLYIHLLAEKLINVTIRQCYQVQEHAIIAPNLEILAIEHCPVTRFHADTKLPQLKKLSLSSRSLTALQARSLIKNMLPKSPALEDLSFASCSQLEQVLVDPGDLPALRRLDLSGCPKICRVHVTSKLLESLDLSRNDNLQYVLLDLERMVDLDLSFLKNLTHLYIRSSSLRRLNLRGCDQLMRNTTSVTCPNLQYVVLQGTTLKIDDFNRDEVIDEVFALSESTDLCQWILQTFLFNKIVLPVL</sequence>
<proteinExistence type="predicted"/>
<organism evidence="1 2">
    <name type="scientific">Phytophthora infestans</name>
    <name type="common">Potato late blight agent</name>
    <name type="synonym">Botrytis infestans</name>
    <dbReference type="NCBI Taxonomy" id="4787"/>
    <lineage>
        <taxon>Eukaryota</taxon>
        <taxon>Sar</taxon>
        <taxon>Stramenopiles</taxon>
        <taxon>Oomycota</taxon>
        <taxon>Peronosporomycetes</taxon>
        <taxon>Peronosporales</taxon>
        <taxon>Peronosporaceae</taxon>
        <taxon>Phytophthora</taxon>
    </lineage>
</organism>
<dbReference type="PANTHER" id="PTHR46433:SF3">
    <property type="entry name" value="RAB GTPASE DOMAIN-CONTAINING PROTEIN"/>
    <property type="match status" value="1"/>
</dbReference>
<evidence type="ECO:0000313" key="2">
    <source>
        <dbReference type="Proteomes" id="UP000602510"/>
    </source>
</evidence>
<dbReference type="Gene3D" id="3.80.10.10">
    <property type="entry name" value="Ribonuclease Inhibitor"/>
    <property type="match status" value="1"/>
</dbReference>
<evidence type="ECO:0008006" key="3">
    <source>
        <dbReference type="Google" id="ProtNLM"/>
    </source>
</evidence>
<comment type="caution">
    <text evidence="1">The sequence shown here is derived from an EMBL/GenBank/DDBJ whole genome shotgun (WGS) entry which is preliminary data.</text>
</comment>